<evidence type="ECO:0000313" key="2">
    <source>
        <dbReference type="EMBL" id="KAF6037834.1"/>
    </source>
</evidence>
<sequence length="190" mass="21733">MLLYMHGYSLYYTIYSVTIVYTVLLYRTRAVCDLLEPIASGLQGSEFKFDATIFCPILISSEDNTDSNDRRIVPELQLSEIRSHKDTWIHLLSNPSTTTHKSHDSTRKSHGPIYKSHDSINKSHDPVVHLFPSLKSAIQWLSRDPDYRPSECSTGVITPELVDTDVHLQVFITGSLYLVGNSFFYLKEKF</sequence>
<dbReference type="Proteomes" id="UP000593567">
    <property type="component" value="Unassembled WGS sequence"/>
</dbReference>
<name>A0A7J7KIV6_BUGNE</name>
<feature type="transmembrane region" description="Helical" evidence="1">
    <location>
        <begin position="6"/>
        <end position="26"/>
    </location>
</feature>
<dbReference type="EMBL" id="VXIV02000507">
    <property type="protein sequence ID" value="KAF6037834.1"/>
    <property type="molecule type" value="Genomic_DNA"/>
</dbReference>
<comment type="caution">
    <text evidence="2">The sequence shown here is derived from an EMBL/GenBank/DDBJ whole genome shotgun (WGS) entry which is preliminary data.</text>
</comment>
<evidence type="ECO:0000313" key="3">
    <source>
        <dbReference type="Proteomes" id="UP000593567"/>
    </source>
</evidence>
<dbReference type="AlphaFoldDB" id="A0A7J7KIV6"/>
<keyword evidence="3" id="KW-1185">Reference proteome</keyword>
<keyword evidence="1" id="KW-0472">Membrane</keyword>
<keyword evidence="1" id="KW-0812">Transmembrane</keyword>
<proteinExistence type="predicted"/>
<protein>
    <submittedName>
        <fullName evidence="2">Uncharacterized protein</fullName>
    </submittedName>
</protein>
<gene>
    <name evidence="2" type="ORF">EB796_003859</name>
</gene>
<accession>A0A7J7KIV6</accession>
<organism evidence="2 3">
    <name type="scientific">Bugula neritina</name>
    <name type="common">Brown bryozoan</name>
    <name type="synonym">Sertularia neritina</name>
    <dbReference type="NCBI Taxonomy" id="10212"/>
    <lineage>
        <taxon>Eukaryota</taxon>
        <taxon>Metazoa</taxon>
        <taxon>Spiralia</taxon>
        <taxon>Lophotrochozoa</taxon>
        <taxon>Bryozoa</taxon>
        <taxon>Gymnolaemata</taxon>
        <taxon>Cheilostomatida</taxon>
        <taxon>Flustrina</taxon>
        <taxon>Buguloidea</taxon>
        <taxon>Bugulidae</taxon>
        <taxon>Bugula</taxon>
    </lineage>
</organism>
<evidence type="ECO:0000256" key="1">
    <source>
        <dbReference type="SAM" id="Phobius"/>
    </source>
</evidence>
<reference evidence="2" key="1">
    <citation type="submission" date="2020-06" db="EMBL/GenBank/DDBJ databases">
        <title>Draft genome of Bugula neritina, a colonial animal packing powerful symbionts and potential medicines.</title>
        <authorList>
            <person name="Rayko M."/>
        </authorList>
    </citation>
    <scope>NUCLEOTIDE SEQUENCE [LARGE SCALE GENOMIC DNA]</scope>
    <source>
        <strain evidence="2">Kwan_BN1</strain>
    </source>
</reference>
<keyword evidence="1" id="KW-1133">Transmembrane helix</keyword>